<organism evidence="1">
    <name type="scientific">Schizaphis graminum</name>
    <name type="common">Green bug aphid</name>
    <dbReference type="NCBI Taxonomy" id="13262"/>
    <lineage>
        <taxon>Eukaryota</taxon>
        <taxon>Metazoa</taxon>
        <taxon>Ecdysozoa</taxon>
        <taxon>Arthropoda</taxon>
        <taxon>Hexapoda</taxon>
        <taxon>Insecta</taxon>
        <taxon>Pterygota</taxon>
        <taxon>Neoptera</taxon>
        <taxon>Paraneoptera</taxon>
        <taxon>Hemiptera</taxon>
        <taxon>Sternorrhyncha</taxon>
        <taxon>Aphidomorpha</taxon>
        <taxon>Aphidoidea</taxon>
        <taxon>Aphididae</taxon>
        <taxon>Aphidini</taxon>
        <taxon>Schizaphis</taxon>
    </lineage>
</organism>
<name>A0A2S2PMJ1_SCHGA</name>
<dbReference type="AlphaFoldDB" id="A0A2S2PMJ1"/>
<sequence length="241" mass="27998">MAGSIGNMAKVYKKNFTYVPPTPPAELIDCDNFILDFADRKFLNVGFDSEDKFNIVIHMITPSRYVSIYEGFLRRTFSLMGNILSFILDVPQKSRKQIFLEDEFTVVSNMVYRGENVLVVESKKKEGCRVLLDRKNLMKLQYMEESIFETFARKSAIIRPVVLRQFEIIGNYIDREFTNVQSPPKTVEEMIIFIKNLKTDQIITNIDLNFVSQLKMCAARKLAEQWSQRWSGGMSPEVIKF</sequence>
<reference evidence="1" key="1">
    <citation type="submission" date="2018-04" db="EMBL/GenBank/DDBJ databases">
        <title>Transcriptome of Schizaphis graminum biotype I.</title>
        <authorList>
            <person name="Scully E.D."/>
            <person name="Geib S.M."/>
            <person name="Palmer N.A."/>
            <person name="Koch K."/>
            <person name="Bradshaw J."/>
            <person name="Heng-Moss T."/>
            <person name="Sarath G."/>
        </authorList>
    </citation>
    <scope>NUCLEOTIDE SEQUENCE</scope>
</reference>
<proteinExistence type="predicted"/>
<dbReference type="EMBL" id="GGMR01018051">
    <property type="protein sequence ID" value="MBY30670.1"/>
    <property type="molecule type" value="Transcribed_RNA"/>
</dbReference>
<gene>
    <name evidence="1" type="ORF">g.160120</name>
</gene>
<accession>A0A2S2PMJ1</accession>
<protein>
    <submittedName>
        <fullName evidence="1">Uncharacterized protein</fullName>
    </submittedName>
</protein>
<evidence type="ECO:0000313" key="1">
    <source>
        <dbReference type="EMBL" id="MBY30670.1"/>
    </source>
</evidence>